<proteinExistence type="predicted"/>
<name>A0A967E7D7_9FLAO</name>
<evidence type="ECO:0000313" key="2">
    <source>
        <dbReference type="Proteomes" id="UP000707206"/>
    </source>
</evidence>
<dbReference type="Proteomes" id="UP000707206">
    <property type="component" value="Unassembled WGS sequence"/>
</dbReference>
<sequence length="272" mass="32505">MPNNHLQKQVLGFLSTPPLWKRSQFSIEQFELPEINVSDLTPRPIPQNIRLGHQMEHIFKQVLNHTARYQVLVHNIPVKKENRTIGEIDFILKDLQSSKNIHVELTYKFYIIDPEISEPVHQLMGPNKRDMFFTKMEKMKNHQFPLLHSHEGAQALRELNIVPHDIQHQTCFKAQLFKRYGSVNHHIRPLNKACICGFWLRFDTFNSTAFQSYRFYIPYKSEWVIAPHEEVPWMSHFDTLMELNIRMLKENAPMVWMKKKNATLEKFFVVWW</sequence>
<dbReference type="Pfam" id="PF08907">
    <property type="entry name" value="DUF1853"/>
    <property type="match status" value="1"/>
</dbReference>
<dbReference type="InterPro" id="IPR015003">
    <property type="entry name" value="DUF1853"/>
</dbReference>
<evidence type="ECO:0000313" key="1">
    <source>
        <dbReference type="EMBL" id="NHF60139.1"/>
    </source>
</evidence>
<organism evidence="1 2">
    <name type="scientific">Pelagihabitans pacificus</name>
    <dbReference type="NCBI Taxonomy" id="2696054"/>
    <lineage>
        <taxon>Bacteria</taxon>
        <taxon>Pseudomonadati</taxon>
        <taxon>Bacteroidota</taxon>
        <taxon>Flavobacteriia</taxon>
        <taxon>Flavobacteriales</taxon>
        <taxon>Flavobacteriaceae</taxon>
        <taxon>Pelagihabitans</taxon>
    </lineage>
</organism>
<protein>
    <submittedName>
        <fullName evidence="1">DUF1853 family protein</fullName>
    </submittedName>
</protein>
<reference evidence="1" key="1">
    <citation type="submission" date="2019-07" db="EMBL/GenBank/DDBJ databases">
        <authorList>
            <person name="De-Chao Zhang Q."/>
        </authorList>
    </citation>
    <scope>NUCLEOTIDE SEQUENCE</scope>
    <source>
        <strain evidence="1">TP-CH-4</strain>
    </source>
</reference>
<comment type="caution">
    <text evidence="1">The sequence shown here is derived from an EMBL/GenBank/DDBJ whole genome shotgun (WGS) entry which is preliminary data.</text>
</comment>
<dbReference type="EMBL" id="VIKU02000003">
    <property type="protein sequence ID" value="NHF60139.1"/>
    <property type="molecule type" value="Genomic_DNA"/>
</dbReference>
<gene>
    <name evidence="1" type="ORF">FK220_012345</name>
</gene>
<keyword evidence="2" id="KW-1185">Reference proteome</keyword>
<dbReference type="RefSeq" id="WP_152574635.1">
    <property type="nucleotide sequence ID" value="NZ_VIKU02000003.1"/>
</dbReference>
<accession>A0A967E7D7</accession>
<reference evidence="1" key="2">
    <citation type="submission" date="2020-03" db="EMBL/GenBank/DDBJ databases">
        <title>Flavobacteriaceae bacterium strain TP-CH-4, a member of the family Flavobacteriaceae isolated from a deep-sea seamount.</title>
        <authorList>
            <person name="Zhang D.-C."/>
        </authorList>
    </citation>
    <scope>NUCLEOTIDE SEQUENCE</scope>
    <source>
        <strain evidence="1">TP-CH-4</strain>
    </source>
</reference>
<dbReference type="AlphaFoldDB" id="A0A967E7D7"/>